<gene>
    <name evidence="1" type="ORF">EMLFYP7_02126</name>
</gene>
<dbReference type="AlphaFoldDB" id="A0A6N3EAI7"/>
<sequence length="153" mass="17393">MNVNTLSATPMAFYQPSRARIWDYAVMAGGEWRTRFGGQTLVQLREEFPDMTLISSDIALVCENEQFRSPWVEITESRYIDQLEVLPPVDWCRSTAGESFKSMEMYGGDVTTIFARRAGRFFECRDLHTLTHAAIVESLTTTFFAGDSMNTGH</sequence>
<proteinExistence type="predicted"/>
<dbReference type="RefSeq" id="WP_156566155.1">
    <property type="nucleotide sequence ID" value="NZ_CACRTZ010000016.1"/>
</dbReference>
<name>A0A6N3EAI7_9ENTR</name>
<organism evidence="1">
    <name type="scientific">Phytobacter massiliensis</name>
    <dbReference type="NCBI Taxonomy" id="1485952"/>
    <lineage>
        <taxon>Bacteria</taxon>
        <taxon>Pseudomonadati</taxon>
        <taxon>Pseudomonadota</taxon>
        <taxon>Gammaproteobacteria</taxon>
        <taxon>Enterobacterales</taxon>
        <taxon>Enterobacteriaceae</taxon>
        <taxon>Phytobacter</taxon>
    </lineage>
</organism>
<evidence type="ECO:0000313" key="1">
    <source>
        <dbReference type="EMBL" id="VYU36904.1"/>
    </source>
</evidence>
<accession>A0A6N3EAI7</accession>
<dbReference type="EMBL" id="CACRTZ010000016">
    <property type="protein sequence ID" value="VYU36904.1"/>
    <property type="molecule type" value="Genomic_DNA"/>
</dbReference>
<reference evidence="1" key="1">
    <citation type="submission" date="2019-11" db="EMBL/GenBank/DDBJ databases">
        <authorList>
            <person name="Feng L."/>
        </authorList>
    </citation>
    <scope>NUCLEOTIDE SEQUENCE</scope>
    <source>
        <strain evidence="1">EMassiliensisLFYP7</strain>
    </source>
</reference>
<protein>
    <submittedName>
        <fullName evidence="1">Uncharacterized protein</fullName>
    </submittedName>
</protein>